<dbReference type="Pfam" id="PF05729">
    <property type="entry name" value="NACHT"/>
    <property type="match status" value="1"/>
</dbReference>
<sequence>MLILAEVISTVLTEAIVAGGRRAAIAAGRATRSKRSGRFPIEEFFDAYAAGGAPPLDEGLLPQAPPGLAEALTDPRVRGAVHELFAVRMSGAPAEELDQARTSFRLALGSCLPWAPRGGLSAVSDALFGHFDARISAAVEEFRKAHATEFWAVRNDSRLSAIKATVAAISRHTAALAGTADPAAERRFLDGYRRQVLDFHGRLEPPDFERRRRVPIDEIFVSPVITPVLPDGGRSASFEEDPQRLSVLEFAEVVDRSVLLGDPGGGKTTTSHALMHLYAAQPRDRVPFLVTLREFAVQDRPAWSVAEYLDHTLRTFYQCPAPAGLVERLLLSGMAMVIFDGLDELLDGGHRAGVASIVERFAAEYPLTSILVTSRVVGYEQAGLDRRQFSCHRIRGFDQPQVAEYVAKWFAQEETLTPDERDRGAADFIAGSAAMADLRANPLMLSLMCILYRGEGSLPRSRPEIYEQCATLMFRRWDARRRIHSDVRARDLVEPLLRHLAYWLFTGGRPAHRVTERALVAEATEFLLGRGFGHRDEAAAAAAELIAFTRGRAWVFSDVGLTSDGQELYAFTHRTFLEYFTAARISARHDSPAELAHALAPHLAEPDWDVVAQLALQLKDRHSDRGAERFYHALLADQGQDEEQRETTLAFLGRCLAFSTVPAETVRRLVRAAADLAFRDNGHGSSRLTALGWVMYGGVDHRKIVRSEIISALESRIDRANEDERIHALKLALSLADLPMIVSDIDMSLSNSALWRPWQDVSEEFSRRYGDEIAELARRDLSLAANAFLERRIGVTCFVECHGPALTGLLRSIPHLVHIASDRYYGYYRYRPLVSELLGGPLGYSYHRPDEETWWPWIEEQLRHLGDLLNGYPDPPWVNSGESDMDMSCRRFFPRLPQSGLTPPRGNTAVALGVLLFATAEIEVDADALIELAAATPHLDAFVPYLRRRRGQEVRITDLPVNDRFRALFRGWAAGTVAFTHDEGRSLPA</sequence>
<dbReference type="PANTHER" id="PTHR46844:SF1">
    <property type="entry name" value="SLR5058 PROTEIN"/>
    <property type="match status" value="1"/>
</dbReference>
<dbReference type="PROSITE" id="PS50837">
    <property type="entry name" value="NACHT"/>
    <property type="match status" value="1"/>
</dbReference>
<dbReference type="AlphaFoldDB" id="A0A9W6RDW0"/>
<reference evidence="2" key="1">
    <citation type="submission" date="2023-03" db="EMBL/GenBank/DDBJ databases">
        <title>Actinoallomurus iriomotensis NBRC 103681.</title>
        <authorList>
            <person name="Ichikawa N."/>
            <person name="Sato H."/>
            <person name="Tonouchi N."/>
        </authorList>
    </citation>
    <scope>NUCLEOTIDE SEQUENCE</scope>
    <source>
        <strain evidence="2">NBRC 103681</strain>
    </source>
</reference>
<dbReference type="SUPFAM" id="SSF52540">
    <property type="entry name" value="P-loop containing nucleoside triphosphate hydrolases"/>
    <property type="match status" value="1"/>
</dbReference>
<dbReference type="RefSeq" id="WP_285619941.1">
    <property type="nucleotide sequence ID" value="NZ_BSTJ01000002.1"/>
</dbReference>
<dbReference type="PANTHER" id="PTHR46844">
    <property type="entry name" value="SLR5058 PROTEIN"/>
    <property type="match status" value="1"/>
</dbReference>
<evidence type="ECO:0000313" key="3">
    <source>
        <dbReference type="Proteomes" id="UP001165135"/>
    </source>
</evidence>
<dbReference type="Gene3D" id="3.40.50.300">
    <property type="entry name" value="P-loop containing nucleotide triphosphate hydrolases"/>
    <property type="match status" value="1"/>
</dbReference>
<organism evidence="2 3">
    <name type="scientific">Actinoallomurus iriomotensis</name>
    <dbReference type="NCBI Taxonomy" id="478107"/>
    <lineage>
        <taxon>Bacteria</taxon>
        <taxon>Bacillati</taxon>
        <taxon>Actinomycetota</taxon>
        <taxon>Actinomycetes</taxon>
        <taxon>Streptosporangiales</taxon>
        <taxon>Thermomonosporaceae</taxon>
        <taxon>Actinoallomurus</taxon>
    </lineage>
</organism>
<dbReference type="InterPro" id="IPR027417">
    <property type="entry name" value="P-loop_NTPase"/>
</dbReference>
<protein>
    <recommendedName>
        <fullName evidence="1">NACHT domain-containing protein</fullName>
    </recommendedName>
</protein>
<dbReference type="InterPro" id="IPR007111">
    <property type="entry name" value="NACHT_NTPase"/>
</dbReference>
<accession>A0A9W6RDW0</accession>
<dbReference type="Proteomes" id="UP001165135">
    <property type="component" value="Unassembled WGS sequence"/>
</dbReference>
<proteinExistence type="predicted"/>
<dbReference type="EMBL" id="BSTJ01000002">
    <property type="protein sequence ID" value="GLY74221.1"/>
    <property type="molecule type" value="Genomic_DNA"/>
</dbReference>
<evidence type="ECO:0000313" key="2">
    <source>
        <dbReference type="EMBL" id="GLY74221.1"/>
    </source>
</evidence>
<evidence type="ECO:0000259" key="1">
    <source>
        <dbReference type="PROSITE" id="PS50837"/>
    </source>
</evidence>
<name>A0A9W6RDW0_9ACTN</name>
<gene>
    <name evidence="2" type="ORF">Airi01_024880</name>
</gene>
<comment type="caution">
    <text evidence="2">The sequence shown here is derived from an EMBL/GenBank/DDBJ whole genome shotgun (WGS) entry which is preliminary data.</text>
</comment>
<feature type="domain" description="NACHT" evidence="1">
    <location>
        <begin position="255"/>
        <end position="375"/>
    </location>
</feature>